<dbReference type="Proteomes" id="UP001207582">
    <property type="component" value="Unassembled WGS sequence"/>
</dbReference>
<reference evidence="2 3" key="1">
    <citation type="submission" date="2022-10" db="EMBL/GenBank/DDBJ databases">
        <title>Defluviimonas sp. CAU 1641 isolated from mud.</title>
        <authorList>
            <person name="Kim W."/>
        </authorList>
    </citation>
    <scope>NUCLEOTIDE SEQUENCE [LARGE SCALE GENOMIC DNA]</scope>
    <source>
        <strain evidence="2 3">CAU 1641</strain>
    </source>
</reference>
<protein>
    <recommendedName>
        <fullName evidence="4">ParB/Sulfiredoxin domain-containing protein</fullName>
    </recommendedName>
</protein>
<accession>A0ABT3J5M8</accession>
<evidence type="ECO:0000313" key="3">
    <source>
        <dbReference type="Proteomes" id="UP001207582"/>
    </source>
</evidence>
<sequence>MSSQGDIAQKGRTKSKRSGTGKSISETSAEVTFAVEDITPERASELLERARNAVADKKAVETYAQAMKNGAWILNGQPIILDQDGRVIDGVQRLNACIKADTPFQTIIARNVRSDTLHTIDQHRRRSYQGVLESRGIKVAGAIVRTMSKLIRIENGTLGRENLPISWSRYDRVLAANPELLDAIEIADESRGSALHSTARPVLAFMAIRAGKRDELMAFLRELSIEHTLGLDSPPRVLAQQLILGRQQDNPYGVDGALAVSILAFNDFAAGKKATSFYYWKPDLGDTPLNDDGSPLSRKAIREHAPANLGLPVMNGFPGLREGRFDISAPVDEFGGRTSEEIAEAARTDAGKEQVRMVVLTPERAREWLQFNTGNRKIQPTHVETIARDIEKGHWMVNAQPICFTADPENPSGEEPVRLLNGQHRLRACIMSGIPIEVPIAINIPEEAFATFDTHAKRTMRRMGDRVDDRVLAAAAKFQWKQDNGLPLTGRGSPSATEILQTLDEHPGLASGFSRSRRKEMTKLGSAGVMTYFIYRVMSEQAEWAEEFLDGIETGADVPRGSPILSLRNMAINRRGELSRKDTLDMLIDHWNAFKVWKRKQIAMAEEDDQPSML</sequence>
<feature type="region of interest" description="Disordered" evidence="1">
    <location>
        <begin position="1"/>
        <end position="26"/>
    </location>
</feature>
<dbReference type="RefSeq" id="WP_264772616.1">
    <property type="nucleotide sequence ID" value="NZ_JAPDOG010000014.1"/>
</dbReference>
<gene>
    <name evidence="2" type="ORF">OM960_15650</name>
</gene>
<proteinExistence type="predicted"/>
<name>A0ABT3J5M8_9RHOB</name>
<dbReference type="EMBL" id="JAPDOG010000014">
    <property type="protein sequence ID" value="MCW3782983.1"/>
    <property type="molecule type" value="Genomic_DNA"/>
</dbReference>
<keyword evidence="3" id="KW-1185">Reference proteome</keyword>
<organism evidence="2 3">
    <name type="scientific">Defluviimonas salinarum</name>
    <dbReference type="NCBI Taxonomy" id="2992147"/>
    <lineage>
        <taxon>Bacteria</taxon>
        <taxon>Pseudomonadati</taxon>
        <taxon>Pseudomonadota</taxon>
        <taxon>Alphaproteobacteria</taxon>
        <taxon>Rhodobacterales</taxon>
        <taxon>Paracoccaceae</taxon>
        <taxon>Albidovulum</taxon>
    </lineage>
</organism>
<comment type="caution">
    <text evidence="2">The sequence shown here is derived from an EMBL/GenBank/DDBJ whole genome shotgun (WGS) entry which is preliminary data.</text>
</comment>
<evidence type="ECO:0000256" key="1">
    <source>
        <dbReference type="SAM" id="MobiDB-lite"/>
    </source>
</evidence>
<evidence type="ECO:0000313" key="2">
    <source>
        <dbReference type="EMBL" id="MCW3782983.1"/>
    </source>
</evidence>
<evidence type="ECO:0008006" key="4">
    <source>
        <dbReference type="Google" id="ProtNLM"/>
    </source>
</evidence>